<keyword evidence="5 9" id="KW-0997">Cell inner membrane</keyword>
<evidence type="ECO:0000256" key="2">
    <source>
        <dbReference type="ARBA" id="ARBA00008358"/>
    </source>
</evidence>
<feature type="transmembrane region" description="Helical" evidence="9">
    <location>
        <begin position="21"/>
        <end position="42"/>
    </location>
</feature>
<dbReference type="NCBIfam" id="TIGR02532">
    <property type="entry name" value="IV_pilin_GFxxxE"/>
    <property type="match status" value="1"/>
</dbReference>
<comment type="subcellular location">
    <subcellularLocation>
        <location evidence="1 9">Cell inner membrane</location>
        <topology evidence="1 9">Single-pass membrane protein</topology>
    </subcellularLocation>
</comment>
<accession>A0A3N2DPU9</accession>
<protein>
    <recommendedName>
        <fullName evidence="9">Type II secretion system protein I</fullName>
        <shortName evidence="9">T2SS minor pseudopilin I</shortName>
    </recommendedName>
</protein>
<dbReference type="NCBIfam" id="TIGR01707">
    <property type="entry name" value="gspI"/>
    <property type="match status" value="1"/>
</dbReference>
<dbReference type="InterPro" id="IPR003413">
    <property type="entry name" value="T2SS_GspI_C"/>
</dbReference>
<dbReference type="GO" id="GO:0005886">
    <property type="term" value="C:plasma membrane"/>
    <property type="evidence" value="ECO:0007669"/>
    <property type="project" value="UniProtKB-SubCell"/>
</dbReference>
<organism evidence="11 12">
    <name type="scientific">Sinobacterium caligoides</name>
    <dbReference type="NCBI Taxonomy" id="933926"/>
    <lineage>
        <taxon>Bacteria</taxon>
        <taxon>Pseudomonadati</taxon>
        <taxon>Pseudomonadota</taxon>
        <taxon>Gammaproteobacteria</taxon>
        <taxon>Cellvibrionales</taxon>
        <taxon>Spongiibacteraceae</taxon>
        <taxon>Sinobacterium</taxon>
    </lineage>
</organism>
<evidence type="ECO:0000256" key="4">
    <source>
        <dbReference type="ARBA" id="ARBA00022481"/>
    </source>
</evidence>
<keyword evidence="12" id="KW-1185">Reference proteome</keyword>
<dbReference type="GO" id="GO:0015627">
    <property type="term" value="C:type II protein secretion system complex"/>
    <property type="evidence" value="ECO:0007669"/>
    <property type="project" value="UniProtKB-UniRule"/>
</dbReference>
<keyword evidence="3" id="KW-1003">Cell membrane</keyword>
<dbReference type="EMBL" id="RKHR01000004">
    <property type="protein sequence ID" value="ROS01345.1"/>
    <property type="molecule type" value="Genomic_DNA"/>
</dbReference>
<gene>
    <name evidence="11" type="ORF">EDC56_1780</name>
</gene>
<name>A0A3N2DPU9_9GAMM</name>
<evidence type="ECO:0000256" key="1">
    <source>
        <dbReference type="ARBA" id="ARBA00004377"/>
    </source>
</evidence>
<evidence type="ECO:0000256" key="5">
    <source>
        <dbReference type="ARBA" id="ARBA00022519"/>
    </source>
</evidence>
<dbReference type="InterPro" id="IPR012902">
    <property type="entry name" value="N_methyl_site"/>
</dbReference>
<dbReference type="InterPro" id="IPR045584">
    <property type="entry name" value="Pilin-like"/>
</dbReference>
<comment type="function">
    <text evidence="9">Component of the type II secretion system required for the energy-dependent secretion of extracellular factors such as proteases and toxins from the periplasm.</text>
</comment>
<reference evidence="11 12" key="1">
    <citation type="submission" date="2018-11" db="EMBL/GenBank/DDBJ databases">
        <title>Genomic Encyclopedia of Type Strains, Phase IV (KMG-IV): sequencing the most valuable type-strain genomes for metagenomic binning, comparative biology and taxonomic classification.</title>
        <authorList>
            <person name="Goeker M."/>
        </authorList>
    </citation>
    <scope>NUCLEOTIDE SEQUENCE [LARGE SCALE GENOMIC DNA]</scope>
    <source>
        <strain evidence="11 12">DSM 100316</strain>
    </source>
</reference>
<evidence type="ECO:0000256" key="6">
    <source>
        <dbReference type="ARBA" id="ARBA00022692"/>
    </source>
</evidence>
<comment type="PTM">
    <text evidence="9">Cleaved by prepilin peptidase.</text>
</comment>
<dbReference type="Pfam" id="PF07963">
    <property type="entry name" value="N_methyl"/>
    <property type="match status" value="1"/>
</dbReference>
<sequence>MMSRSSVRHSQRRSGQRGFTLIEVMVALAIVAIALPALSISVQGQLQDTLHLESKTYATWVASNIAEQMRYNMAKSSPEMPEDDSGDTVTLAGREWRWHVDIEETEREGFFEAAIGVALNEPDANDLVTLRYYFNGAK</sequence>
<dbReference type="Gene3D" id="3.30.1300.30">
    <property type="entry name" value="GSPII I/J protein-like"/>
    <property type="match status" value="1"/>
</dbReference>
<comment type="similarity">
    <text evidence="2 9">Belongs to the GSP I family.</text>
</comment>
<evidence type="ECO:0000256" key="7">
    <source>
        <dbReference type="ARBA" id="ARBA00022989"/>
    </source>
</evidence>
<dbReference type="Pfam" id="PF02501">
    <property type="entry name" value="T2SSI"/>
    <property type="match status" value="1"/>
</dbReference>
<dbReference type="GO" id="GO:0015628">
    <property type="term" value="P:protein secretion by the type II secretion system"/>
    <property type="evidence" value="ECO:0007669"/>
    <property type="project" value="UniProtKB-UniRule"/>
</dbReference>
<dbReference type="SUPFAM" id="SSF54523">
    <property type="entry name" value="Pili subunits"/>
    <property type="match status" value="1"/>
</dbReference>
<evidence type="ECO:0000256" key="9">
    <source>
        <dbReference type="RuleBase" id="RU368030"/>
    </source>
</evidence>
<evidence type="ECO:0000259" key="10">
    <source>
        <dbReference type="Pfam" id="PF02501"/>
    </source>
</evidence>
<dbReference type="PANTHER" id="PTHR38779:SF2">
    <property type="entry name" value="TYPE II SECRETION SYSTEM PROTEIN I-RELATED"/>
    <property type="match status" value="1"/>
</dbReference>
<dbReference type="InterPro" id="IPR010052">
    <property type="entry name" value="T2SS_protein-GspI"/>
</dbReference>
<dbReference type="PANTHER" id="PTHR38779">
    <property type="entry name" value="TYPE II SECRETION SYSTEM PROTEIN I-RELATED"/>
    <property type="match status" value="1"/>
</dbReference>
<dbReference type="RefSeq" id="WP_162844130.1">
    <property type="nucleotide sequence ID" value="NZ_RKHR01000004.1"/>
</dbReference>
<dbReference type="AlphaFoldDB" id="A0A3N2DPU9"/>
<comment type="caution">
    <text evidence="11">The sequence shown here is derived from an EMBL/GenBank/DDBJ whole genome shotgun (WGS) entry which is preliminary data.</text>
</comment>
<keyword evidence="6 9" id="KW-0812">Transmembrane</keyword>
<keyword evidence="8 9" id="KW-0472">Membrane</keyword>
<evidence type="ECO:0000313" key="12">
    <source>
        <dbReference type="Proteomes" id="UP000275394"/>
    </source>
</evidence>
<comment type="subunit">
    <text evidence="9">Type II secretion is composed of four main components: the outer membrane complex, the inner membrane complex, the cytoplasmic secretion ATPase and the periplasm-spanning pseudopilus.</text>
</comment>
<dbReference type="Proteomes" id="UP000275394">
    <property type="component" value="Unassembled WGS sequence"/>
</dbReference>
<keyword evidence="4 9" id="KW-0488">Methylation</keyword>
<evidence type="ECO:0000256" key="3">
    <source>
        <dbReference type="ARBA" id="ARBA00022475"/>
    </source>
</evidence>
<proteinExistence type="inferred from homology"/>
<evidence type="ECO:0000313" key="11">
    <source>
        <dbReference type="EMBL" id="ROS01345.1"/>
    </source>
</evidence>
<feature type="domain" description="Type II secretion system protein GspI C-terminal" evidence="10">
    <location>
        <begin position="52"/>
        <end position="134"/>
    </location>
</feature>
<keyword evidence="7 9" id="KW-1133">Transmembrane helix</keyword>
<evidence type="ECO:0000256" key="8">
    <source>
        <dbReference type="ARBA" id="ARBA00023136"/>
    </source>
</evidence>